<evidence type="ECO:0000256" key="1">
    <source>
        <dbReference type="SAM" id="MobiDB-lite"/>
    </source>
</evidence>
<dbReference type="Pfam" id="PF00583">
    <property type="entry name" value="Acetyltransf_1"/>
    <property type="match status" value="1"/>
</dbReference>
<sequence>MIKATKTDYPLVIQILSSAFRDNQSVNYIVRQDQNCDKRIENLIAYSIKVCAKFGEIFLSDDQKACALILYPDRKKTTVQSLFWDINLIATCTGIKNVQRTIDREAKIKQRHPDSPFVHLWYIGVSAADQGKGIGTKLLDQILNWADSHNRPVYLETSTESNIPFYRKAGFKIFDQLDLSYRLYFLCNKHAQNSMETDSLSSRSDINQSDRIQSSPVSSATASSATASSAIVSSTIAESTITKSAIAESN</sequence>
<evidence type="ECO:0000313" key="4">
    <source>
        <dbReference type="Proteomes" id="UP001241110"/>
    </source>
</evidence>
<dbReference type="PROSITE" id="PS51186">
    <property type="entry name" value="GNAT"/>
    <property type="match status" value="1"/>
</dbReference>
<comment type="caution">
    <text evidence="3">The sequence shown here is derived from an EMBL/GenBank/DDBJ whole genome shotgun (WGS) entry which is preliminary data.</text>
</comment>
<dbReference type="PANTHER" id="PTHR42791">
    <property type="entry name" value="GNAT FAMILY ACETYLTRANSFERASE"/>
    <property type="match status" value="1"/>
</dbReference>
<gene>
    <name evidence="3" type="ORF">QNI16_35885</name>
</gene>
<reference evidence="3" key="1">
    <citation type="submission" date="2023-05" db="EMBL/GenBank/DDBJ databases">
        <authorList>
            <person name="Zhang X."/>
        </authorList>
    </citation>
    <scope>NUCLEOTIDE SEQUENCE</scope>
    <source>
        <strain evidence="3">YF14B1</strain>
    </source>
</reference>
<evidence type="ECO:0000259" key="2">
    <source>
        <dbReference type="PROSITE" id="PS51186"/>
    </source>
</evidence>
<feature type="compositionally biased region" description="Polar residues" evidence="1">
    <location>
        <begin position="197"/>
        <end position="213"/>
    </location>
</feature>
<dbReference type="InterPro" id="IPR016181">
    <property type="entry name" value="Acyl_CoA_acyltransferase"/>
</dbReference>
<accession>A0AAE3R0L3</accession>
<name>A0AAE3R0L3_9BACT</name>
<dbReference type="SUPFAM" id="SSF55729">
    <property type="entry name" value="Acyl-CoA N-acyltransferases (Nat)"/>
    <property type="match status" value="1"/>
</dbReference>
<organism evidence="3 4">
    <name type="scientific">Xanthocytophaga flava</name>
    <dbReference type="NCBI Taxonomy" id="3048013"/>
    <lineage>
        <taxon>Bacteria</taxon>
        <taxon>Pseudomonadati</taxon>
        <taxon>Bacteroidota</taxon>
        <taxon>Cytophagia</taxon>
        <taxon>Cytophagales</taxon>
        <taxon>Rhodocytophagaceae</taxon>
        <taxon>Xanthocytophaga</taxon>
    </lineage>
</organism>
<proteinExistence type="predicted"/>
<dbReference type="InterPro" id="IPR052523">
    <property type="entry name" value="Trichothecene_AcTrans"/>
</dbReference>
<dbReference type="InterPro" id="IPR000182">
    <property type="entry name" value="GNAT_dom"/>
</dbReference>
<dbReference type="PANTHER" id="PTHR42791:SF1">
    <property type="entry name" value="N-ACETYLTRANSFERASE DOMAIN-CONTAINING PROTEIN"/>
    <property type="match status" value="1"/>
</dbReference>
<dbReference type="GO" id="GO:0016747">
    <property type="term" value="F:acyltransferase activity, transferring groups other than amino-acyl groups"/>
    <property type="evidence" value="ECO:0007669"/>
    <property type="project" value="InterPro"/>
</dbReference>
<dbReference type="AlphaFoldDB" id="A0AAE3R0L3"/>
<protein>
    <submittedName>
        <fullName evidence="3">GNAT family N-acetyltransferase</fullName>
    </submittedName>
</protein>
<evidence type="ECO:0000313" key="3">
    <source>
        <dbReference type="EMBL" id="MDJ1485918.1"/>
    </source>
</evidence>
<dbReference type="EMBL" id="JASJOS010000025">
    <property type="protein sequence ID" value="MDJ1485918.1"/>
    <property type="molecule type" value="Genomic_DNA"/>
</dbReference>
<dbReference type="Proteomes" id="UP001241110">
    <property type="component" value="Unassembled WGS sequence"/>
</dbReference>
<dbReference type="RefSeq" id="WP_313989106.1">
    <property type="nucleotide sequence ID" value="NZ_JASJOS010000025.1"/>
</dbReference>
<feature type="region of interest" description="Disordered" evidence="1">
    <location>
        <begin position="197"/>
        <end position="231"/>
    </location>
</feature>
<dbReference type="Gene3D" id="3.40.630.30">
    <property type="match status" value="1"/>
</dbReference>
<dbReference type="CDD" id="cd04301">
    <property type="entry name" value="NAT_SF"/>
    <property type="match status" value="1"/>
</dbReference>
<feature type="compositionally biased region" description="Low complexity" evidence="1">
    <location>
        <begin position="214"/>
        <end position="231"/>
    </location>
</feature>
<feature type="domain" description="N-acetyltransferase" evidence="2">
    <location>
        <begin position="112"/>
        <end position="190"/>
    </location>
</feature>